<evidence type="ECO:0000313" key="11">
    <source>
        <dbReference type="Proteomes" id="UP000808146"/>
    </source>
</evidence>
<evidence type="ECO:0000256" key="2">
    <source>
        <dbReference type="ARBA" id="ARBA00022475"/>
    </source>
</evidence>
<dbReference type="InterPro" id="IPR014263">
    <property type="entry name" value="Methanolan_biosynth_EpsI"/>
</dbReference>
<evidence type="ECO:0000256" key="1">
    <source>
        <dbReference type="ARBA" id="ARBA00004651"/>
    </source>
</evidence>
<sequence length="509" mass="56092">MRDETAALPRTWPKTLLLLLATMAWVLFWYWDTARAMAAIWARSDTYAHAFVVPPISLWLIWRKRNDLALLRPEPTFWFVLPLAATVFFWLMGELTAVNALTQFALVVTLILTIISILGVRVSRQIAFPLAFLLLCVPIGEFMTPTLMEWTAWFTVLALRASGIPVIQEGMQFVIPSGAWSVVEACSGIRYLIASITVGTLFAYLNYVSFRRRLIFIAASFIVPVFANWLRAYMIVMIGHLSGNTLAVGVDHLIYGWVFFGIVIMAMFAIGARWSEVAPAGMPGHATQVAKATGGSPAWFVVVTIAAATAAGPLAFLTISNADKAAAATIGELHALPAWSKTPAFTAWKPAYDRPSATLQETFDDGNGKVGIYIGYYRNQDYERKLITSTNMLVTSNDSIWSVISRGSSRISLPDMPLQVRTAEILSKESGVESRFIVWQWYWINGHLTTSDITAKLLTALSRLRGNGDDSAVIMLYAPAVLAPARLAAFAEAASPQIEQLLAATREAR</sequence>
<gene>
    <name evidence="10" type="primary">xrtA</name>
    <name evidence="10" type="ORF">IPN75_17100</name>
</gene>
<dbReference type="GO" id="GO:0008233">
    <property type="term" value="F:peptidase activity"/>
    <property type="evidence" value="ECO:0007669"/>
    <property type="project" value="UniProtKB-KW"/>
</dbReference>
<keyword evidence="4 8" id="KW-0812">Transmembrane</keyword>
<dbReference type="Proteomes" id="UP000808146">
    <property type="component" value="Unassembled WGS sequence"/>
</dbReference>
<dbReference type="NCBIfam" id="TIGR04178">
    <property type="entry name" value="exo_archaeo"/>
    <property type="match status" value="1"/>
</dbReference>
<keyword evidence="7 8" id="KW-0472">Membrane</keyword>
<evidence type="ECO:0000256" key="5">
    <source>
        <dbReference type="ARBA" id="ARBA00022801"/>
    </source>
</evidence>
<dbReference type="AlphaFoldDB" id="A0A9D7LQ82"/>
<dbReference type="NCBIfam" id="TIGR02602">
    <property type="entry name" value="8TM_EpsH"/>
    <property type="match status" value="1"/>
</dbReference>
<accession>A0A9D7LQ82</accession>
<dbReference type="InterPro" id="IPR026392">
    <property type="entry name" value="Exo/Archaeosortase_dom"/>
</dbReference>
<dbReference type="GO" id="GO:0006508">
    <property type="term" value="P:proteolysis"/>
    <property type="evidence" value="ECO:0007669"/>
    <property type="project" value="UniProtKB-KW"/>
</dbReference>
<keyword evidence="3" id="KW-0645">Protease</keyword>
<dbReference type="InterPro" id="IPR013426">
    <property type="entry name" value="EpsH-like"/>
</dbReference>
<feature type="transmembrane region" description="Helical" evidence="8">
    <location>
        <begin position="188"/>
        <end position="208"/>
    </location>
</feature>
<evidence type="ECO:0000313" key="10">
    <source>
        <dbReference type="EMBL" id="MBK8891967.1"/>
    </source>
</evidence>
<feature type="transmembrane region" description="Helical" evidence="8">
    <location>
        <begin position="214"/>
        <end position="241"/>
    </location>
</feature>
<evidence type="ECO:0000256" key="3">
    <source>
        <dbReference type="ARBA" id="ARBA00022670"/>
    </source>
</evidence>
<keyword evidence="2" id="KW-1003">Cell membrane</keyword>
<dbReference type="Pfam" id="PF09721">
    <property type="entry name" value="Exosortase_EpsH"/>
    <property type="match status" value="1"/>
</dbReference>
<dbReference type="EMBL" id="JADKBR010000021">
    <property type="protein sequence ID" value="MBK8891967.1"/>
    <property type="molecule type" value="Genomic_DNA"/>
</dbReference>
<feature type="transmembrane region" description="Helical" evidence="8">
    <location>
        <begin position="98"/>
        <end position="119"/>
    </location>
</feature>
<feature type="transmembrane region" description="Helical" evidence="8">
    <location>
        <begin position="126"/>
        <end position="144"/>
    </location>
</feature>
<dbReference type="InterPro" id="IPR019127">
    <property type="entry name" value="Exosortase"/>
</dbReference>
<dbReference type="Pfam" id="PF11984">
    <property type="entry name" value="DUF3485"/>
    <property type="match status" value="1"/>
</dbReference>
<proteinExistence type="predicted"/>
<feature type="transmembrane region" description="Helical" evidence="8">
    <location>
        <begin position="253"/>
        <end position="274"/>
    </location>
</feature>
<feature type="transmembrane region" description="Helical" evidence="8">
    <location>
        <begin position="46"/>
        <end position="63"/>
    </location>
</feature>
<dbReference type="GO" id="GO:0005886">
    <property type="term" value="C:plasma membrane"/>
    <property type="evidence" value="ECO:0007669"/>
    <property type="project" value="UniProtKB-SubCell"/>
</dbReference>
<evidence type="ECO:0000256" key="6">
    <source>
        <dbReference type="ARBA" id="ARBA00022989"/>
    </source>
</evidence>
<evidence type="ECO:0000256" key="7">
    <source>
        <dbReference type="ARBA" id="ARBA00023136"/>
    </source>
</evidence>
<feature type="transmembrane region" description="Helical" evidence="8">
    <location>
        <begin position="298"/>
        <end position="319"/>
    </location>
</feature>
<dbReference type="NCBIfam" id="TIGR02914">
    <property type="entry name" value="EpsI_fam"/>
    <property type="match status" value="1"/>
</dbReference>
<evidence type="ECO:0000256" key="8">
    <source>
        <dbReference type="SAM" id="Phobius"/>
    </source>
</evidence>
<keyword evidence="6 8" id="KW-1133">Transmembrane helix</keyword>
<reference evidence="10" key="1">
    <citation type="submission" date="2020-10" db="EMBL/GenBank/DDBJ databases">
        <title>Connecting structure to function with the recovery of over 1000 high-quality activated sludge metagenome-assembled genomes encoding full-length rRNA genes using long-read sequencing.</title>
        <authorList>
            <person name="Singleton C.M."/>
            <person name="Petriglieri F."/>
            <person name="Kristensen J.M."/>
            <person name="Kirkegaard R.H."/>
            <person name="Michaelsen T.Y."/>
            <person name="Andersen M.H."/>
            <person name="Karst S.M."/>
            <person name="Dueholm M.S."/>
            <person name="Nielsen P.H."/>
            <person name="Albertsen M."/>
        </authorList>
    </citation>
    <scope>NUCLEOTIDE SEQUENCE</scope>
    <source>
        <strain evidence="10">OdNE_18-Q3-R46-58_BAT3C.305</strain>
    </source>
</reference>
<evidence type="ECO:0000256" key="4">
    <source>
        <dbReference type="ARBA" id="ARBA00022692"/>
    </source>
</evidence>
<evidence type="ECO:0000259" key="9">
    <source>
        <dbReference type="Pfam" id="PF11984"/>
    </source>
</evidence>
<feature type="domain" description="Methanolan biosynthesis EpsI" evidence="9">
    <location>
        <begin position="306"/>
        <end position="500"/>
    </location>
</feature>
<feature type="transmembrane region" description="Helical" evidence="8">
    <location>
        <begin position="12"/>
        <end position="31"/>
    </location>
</feature>
<comment type="caution">
    <text evidence="10">The sequence shown here is derived from an EMBL/GenBank/DDBJ whole genome shotgun (WGS) entry which is preliminary data.</text>
</comment>
<dbReference type="InterPro" id="IPR017540">
    <property type="entry name" value="Exosortase-1"/>
</dbReference>
<organism evidence="10 11">
    <name type="scientific">Candidatus Dechloromonas phosphorivorans</name>
    <dbReference type="NCBI Taxonomy" id="2899244"/>
    <lineage>
        <taxon>Bacteria</taxon>
        <taxon>Pseudomonadati</taxon>
        <taxon>Pseudomonadota</taxon>
        <taxon>Betaproteobacteria</taxon>
        <taxon>Rhodocyclales</taxon>
        <taxon>Azonexaceae</taxon>
        <taxon>Dechloromonas</taxon>
    </lineage>
</organism>
<dbReference type="NCBIfam" id="TIGR03109">
    <property type="entry name" value="exosort_XrtA"/>
    <property type="match status" value="1"/>
</dbReference>
<comment type="subcellular location">
    <subcellularLocation>
        <location evidence="1">Cell membrane</location>
        <topology evidence="1">Multi-pass membrane protein</topology>
    </subcellularLocation>
</comment>
<protein>
    <submittedName>
        <fullName evidence="10">Exosortase A</fullName>
        <ecNumber evidence="10">3.4.22.-</ecNumber>
    </submittedName>
</protein>
<feature type="transmembrane region" description="Helical" evidence="8">
    <location>
        <begin position="75"/>
        <end position="92"/>
    </location>
</feature>
<name>A0A9D7LQ82_9RHOO</name>
<keyword evidence="5 10" id="KW-0378">Hydrolase</keyword>
<dbReference type="EC" id="3.4.22.-" evidence="10"/>